<reference evidence="6" key="1">
    <citation type="submission" date="2021-01" db="EMBL/GenBank/DDBJ databases">
        <title>Microvirga sp.</title>
        <authorList>
            <person name="Kim M.K."/>
        </authorList>
    </citation>
    <scope>NUCLEOTIDE SEQUENCE</scope>
    <source>
        <strain evidence="6">5420S-16</strain>
    </source>
</reference>
<dbReference type="Pfam" id="PF00872">
    <property type="entry name" value="Transposase_mut"/>
    <property type="match status" value="1"/>
</dbReference>
<evidence type="ECO:0000256" key="1">
    <source>
        <dbReference type="ARBA" id="ARBA00002190"/>
    </source>
</evidence>
<comment type="caution">
    <text evidence="6">The sequence shown here is derived from an EMBL/GenBank/DDBJ whole genome shotgun (WGS) entry which is preliminary data.</text>
</comment>
<dbReference type="GO" id="GO:0006313">
    <property type="term" value="P:DNA transposition"/>
    <property type="evidence" value="ECO:0007669"/>
    <property type="project" value="InterPro"/>
</dbReference>
<keyword evidence="5" id="KW-0233">DNA recombination</keyword>
<protein>
    <submittedName>
        <fullName evidence="6">Transposase</fullName>
    </submittedName>
</protein>
<proteinExistence type="inferred from homology"/>
<evidence type="ECO:0000256" key="2">
    <source>
        <dbReference type="ARBA" id="ARBA00010961"/>
    </source>
</evidence>
<organism evidence="6 7">
    <name type="scientific">Microvirga aerilata</name>
    <dbReference type="NCBI Taxonomy" id="670292"/>
    <lineage>
        <taxon>Bacteria</taxon>
        <taxon>Pseudomonadati</taxon>
        <taxon>Pseudomonadota</taxon>
        <taxon>Alphaproteobacteria</taxon>
        <taxon>Hyphomicrobiales</taxon>
        <taxon>Methylobacteriaceae</taxon>
        <taxon>Microvirga</taxon>
    </lineage>
</organism>
<evidence type="ECO:0000256" key="4">
    <source>
        <dbReference type="ARBA" id="ARBA00023125"/>
    </source>
</evidence>
<dbReference type="Proteomes" id="UP000605848">
    <property type="component" value="Unassembled WGS sequence"/>
</dbReference>
<dbReference type="InterPro" id="IPR001207">
    <property type="entry name" value="Transposase_mutator"/>
</dbReference>
<dbReference type="GO" id="GO:0004803">
    <property type="term" value="F:transposase activity"/>
    <property type="evidence" value="ECO:0007669"/>
    <property type="project" value="InterPro"/>
</dbReference>
<keyword evidence="3" id="KW-0815">Transposition</keyword>
<name>A0A936ZLD7_9HYPH</name>
<accession>A0A936ZLD7</accession>
<evidence type="ECO:0000313" key="7">
    <source>
        <dbReference type="Proteomes" id="UP000605848"/>
    </source>
</evidence>
<gene>
    <name evidence="6" type="ORF">JKG68_22800</name>
</gene>
<dbReference type="AlphaFoldDB" id="A0A936ZLD7"/>
<evidence type="ECO:0000256" key="3">
    <source>
        <dbReference type="ARBA" id="ARBA00022578"/>
    </source>
</evidence>
<comment type="function">
    <text evidence="1">Required for the transposition of the insertion element.</text>
</comment>
<dbReference type="GO" id="GO:0003677">
    <property type="term" value="F:DNA binding"/>
    <property type="evidence" value="ECO:0007669"/>
    <property type="project" value="UniProtKB-KW"/>
</dbReference>
<evidence type="ECO:0000313" key="6">
    <source>
        <dbReference type="EMBL" id="MBL0406779.1"/>
    </source>
</evidence>
<comment type="similarity">
    <text evidence="2">Belongs to the transposase mutator family.</text>
</comment>
<keyword evidence="7" id="KW-1185">Reference proteome</keyword>
<evidence type="ECO:0000256" key="5">
    <source>
        <dbReference type="ARBA" id="ARBA00023172"/>
    </source>
</evidence>
<keyword evidence="4" id="KW-0238">DNA-binding</keyword>
<dbReference type="EMBL" id="JAEQMY010000051">
    <property type="protein sequence ID" value="MBL0406779.1"/>
    <property type="molecule type" value="Genomic_DNA"/>
</dbReference>
<sequence length="89" mass="10005">MKRQVSRLCEEIDGPVNVFHSRTIEGEWPHLWINTSWIVSTAVILAVGVDADGRREVLGHHRCLGGRTVLDRLPALARRPWPARGEDGD</sequence>